<dbReference type="Proteomes" id="UP001204376">
    <property type="component" value="Unassembled WGS sequence"/>
</dbReference>
<gene>
    <name evidence="1" type="ORF">NPE20_23995</name>
</gene>
<sequence length="90" mass="10585">MRTFHQTMSNPTAIDLRSTPIFQLSDEELRERLRPTYERMKAEKFAKGGYLTYYDPTVCPNNTYAVHEYSDRKELVKLDENGKAQHVKTL</sequence>
<evidence type="ECO:0000313" key="2">
    <source>
        <dbReference type="Proteomes" id="UP001204376"/>
    </source>
</evidence>
<evidence type="ECO:0000313" key="1">
    <source>
        <dbReference type="EMBL" id="MCQ6961058.1"/>
    </source>
</evidence>
<reference evidence="1 2" key="1">
    <citation type="submission" date="2022-07" db="EMBL/GenBank/DDBJ databases">
        <title>Mucilaginibacter sp. JC4.</title>
        <authorList>
            <person name="Le V."/>
            <person name="Ko S.-R."/>
            <person name="Ahn C.-Y."/>
            <person name="Oh H.-M."/>
        </authorList>
    </citation>
    <scope>NUCLEOTIDE SEQUENCE [LARGE SCALE GENOMIC DNA]</scope>
    <source>
        <strain evidence="1 2">JC4</strain>
    </source>
</reference>
<accession>A0ABT1TAV2</accession>
<proteinExistence type="predicted"/>
<comment type="caution">
    <text evidence="1">The sequence shown here is derived from an EMBL/GenBank/DDBJ whole genome shotgun (WGS) entry which is preliminary data.</text>
</comment>
<name>A0ABT1TAV2_9SPHI</name>
<organism evidence="1 2">
    <name type="scientific">Mucilaginibacter aquariorum</name>
    <dbReference type="NCBI Taxonomy" id="2967225"/>
    <lineage>
        <taxon>Bacteria</taxon>
        <taxon>Pseudomonadati</taxon>
        <taxon>Bacteroidota</taxon>
        <taxon>Sphingobacteriia</taxon>
        <taxon>Sphingobacteriales</taxon>
        <taxon>Sphingobacteriaceae</taxon>
        <taxon>Mucilaginibacter</taxon>
    </lineage>
</organism>
<dbReference type="RefSeq" id="WP_256541225.1">
    <property type="nucleotide sequence ID" value="NZ_JANHOH010000011.1"/>
</dbReference>
<dbReference type="EMBL" id="JANHOH010000011">
    <property type="protein sequence ID" value="MCQ6961058.1"/>
    <property type="molecule type" value="Genomic_DNA"/>
</dbReference>
<protein>
    <submittedName>
        <fullName evidence="1">Uncharacterized protein</fullName>
    </submittedName>
</protein>
<keyword evidence="2" id="KW-1185">Reference proteome</keyword>